<dbReference type="InterPro" id="IPR012081">
    <property type="entry name" value="Alkyl_hydroperoxide_Rdtase_suF"/>
</dbReference>
<dbReference type="SUPFAM" id="SSF52833">
    <property type="entry name" value="Thioredoxin-like"/>
    <property type="match status" value="2"/>
</dbReference>
<dbReference type="GO" id="GO:0000302">
    <property type="term" value="P:response to reactive oxygen species"/>
    <property type="evidence" value="ECO:0007669"/>
    <property type="project" value="InterPro"/>
</dbReference>
<evidence type="ECO:0000313" key="11">
    <source>
        <dbReference type="EMBL" id="RIJ49365.1"/>
    </source>
</evidence>
<evidence type="ECO:0000256" key="1">
    <source>
        <dbReference type="ARBA" id="ARBA00009333"/>
    </source>
</evidence>
<comment type="caution">
    <text evidence="11">The sequence shown here is derived from an EMBL/GenBank/DDBJ whole genome shotgun (WGS) entry which is preliminary data.</text>
</comment>
<evidence type="ECO:0000256" key="6">
    <source>
        <dbReference type="ARBA" id="ARBA00023157"/>
    </source>
</evidence>
<keyword evidence="8" id="KW-0520">NAD</keyword>
<evidence type="ECO:0000256" key="9">
    <source>
        <dbReference type="PIRSR" id="PIRSR000238-2"/>
    </source>
</evidence>
<dbReference type="Gene3D" id="3.50.50.60">
    <property type="entry name" value="FAD/NAD(P)-binding domain"/>
    <property type="match status" value="2"/>
</dbReference>
<name>A0A399T3B8_9BACT</name>
<dbReference type="InterPro" id="IPR023753">
    <property type="entry name" value="FAD/NAD-binding_dom"/>
</dbReference>
<dbReference type="GO" id="GO:0005829">
    <property type="term" value="C:cytosol"/>
    <property type="evidence" value="ECO:0007669"/>
    <property type="project" value="UniProtKB-ARBA"/>
</dbReference>
<dbReference type="EMBL" id="QWGR01000003">
    <property type="protein sequence ID" value="RIJ49365.1"/>
    <property type="molecule type" value="Genomic_DNA"/>
</dbReference>
<dbReference type="PRINTS" id="PR00368">
    <property type="entry name" value="FADPNR"/>
</dbReference>
<dbReference type="GO" id="GO:0032991">
    <property type="term" value="C:protein-containing complex"/>
    <property type="evidence" value="ECO:0007669"/>
    <property type="project" value="UniProtKB-ARBA"/>
</dbReference>
<dbReference type="NCBIfam" id="TIGR03140">
    <property type="entry name" value="AhpF"/>
    <property type="match status" value="1"/>
</dbReference>
<dbReference type="GO" id="GO:0102039">
    <property type="term" value="F:NADH-dependent peroxiredoxin activity"/>
    <property type="evidence" value="ECO:0007669"/>
    <property type="project" value="InterPro"/>
</dbReference>
<dbReference type="Gene3D" id="3.40.30.80">
    <property type="match status" value="1"/>
</dbReference>
<evidence type="ECO:0000256" key="8">
    <source>
        <dbReference type="PIRSR" id="PIRSR000238-1"/>
    </source>
</evidence>
<dbReference type="PRINTS" id="PR00469">
    <property type="entry name" value="PNDRDTASEII"/>
</dbReference>
<keyword evidence="4 8" id="KW-0274">FAD</keyword>
<dbReference type="AlphaFoldDB" id="A0A399T3B8"/>
<feature type="binding site" evidence="8">
    <location>
        <begin position="475"/>
        <end position="485"/>
    </location>
    <ligand>
        <name>FAD</name>
        <dbReference type="ChEBI" id="CHEBI:57692"/>
    </ligand>
</feature>
<evidence type="ECO:0000256" key="3">
    <source>
        <dbReference type="ARBA" id="ARBA00022630"/>
    </source>
</evidence>
<keyword evidence="7 9" id="KW-0676">Redox-active center</keyword>
<dbReference type="PIRSF" id="PIRSF000238">
    <property type="entry name" value="AhpF"/>
    <property type="match status" value="1"/>
</dbReference>
<dbReference type="Pfam" id="PF07992">
    <property type="entry name" value="Pyr_redox_2"/>
    <property type="match status" value="1"/>
</dbReference>
<keyword evidence="6 9" id="KW-1015">Disulfide bond</keyword>
<feature type="disulfide bond" description="Redox-active" evidence="9">
    <location>
        <begin position="342"/>
        <end position="345"/>
    </location>
</feature>
<organism evidence="11 12">
    <name type="scientific">Maribellus luteus</name>
    <dbReference type="NCBI Taxonomy" id="2305463"/>
    <lineage>
        <taxon>Bacteria</taxon>
        <taxon>Pseudomonadati</taxon>
        <taxon>Bacteroidota</taxon>
        <taxon>Bacteroidia</taxon>
        <taxon>Marinilabiliales</taxon>
        <taxon>Prolixibacteraceae</taxon>
        <taxon>Maribellus</taxon>
    </lineage>
</organism>
<dbReference type="OrthoDB" id="9806179at2"/>
<evidence type="ECO:0000256" key="5">
    <source>
        <dbReference type="ARBA" id="ARBA00023002"/>
    </source>
</evidence>
<comment type="cofactor">
    <cofactor evidence="8">
        <name>FAD</name>
        <dbReference type="ChEBI" id="CHEBI:57692"/>
    </cofactor>
    <text evidence="8">Binds 1 FAD per subunit.</text>
</comment>
<dbReference type="InterPro" id="IPR008255">
    <property type="entry name" value="Pyr_nucl-diS_OxRdtase_2_AS"/>
</dbReference>
<dbReference type="InterPro" id="IPR036188">
    <property type="entry name" value="FAD/NAD-bd_sf"/>
</dbReference>
<keyword evidence="12" id="KW-1185">Reference proteome</keyword>
<dbReference type="FunFam" id="3.50.50.60:FF:000007">
    <property type="entry name" value="Alkyl hydroperoxide reductase, F subunit"/>
    <property type="match status" value="1"/>
</dbReference>
<evidence type="ECO:0000256" key="2">
    <source>
        <dbReference type="ARBA" id="ARBA00011738"/>
    </source>
</evidence>
<accession>A0A399T3B8</accession>
<sequence>MLEQALKDQVKGIFSGLKNNYTFNIEAAPAHPARTEMVELLTDVASCSEKLNVQISESEGLSFSILQNGGKVNSIVFRAVPNGHEFTTLLLAVLNMDGIGKNLPDATMINRIKALKNPVTVKSYISLTCTNCPEVAQALNVLSIFNPIISHEIIDGGINKEEVEKLGIQAVPTVMSEGKALHVGRSSLGELLGKIEALSGTEPVAESIVEKSYDVIVAGGGPAGVSAAIYSARKGFSVAIVAEKVGGQVTETVAIENMISVPKTTGAQLTANLKQHLGDYPIDVLENRLIKETKVVDGIKVVKTSLGETLSAPALIIATGASWRKLSVPGESQYIGSGVAFCTHCDGPFYKGKKVAVIGGGNSGLEAAIDLAAIATEVTVLEFMDELKGDKVLQDKLAELPNVKVITSAQTTEVIGDGTKVTGLDFKNRKTEETERLTVDGVFVQIGLLANSGVFADVVDRNRAGEIVIDAHCRTTQPGVYAAGDVTEVPFKQIIIAMGEGSKAALSAFEDKIKGQLLGVVLEEAELNS</sequence>
<dbReference type="SUPFAM" id="SSF51905">
    <property type="entry name" value="FAD/NAD(P)-binding domain"/>
    <property type="match status" value="1"/>
</dbReference>
<evidence type="ECO:0000256" key="7">
    <source>
        <dbReference type="ARBA" id="ARBA00023284"/>
    </source>
</evidence>
<dbReference type="PANTHER" id="PTHR48105">
    <property type="entry name" value="THIOREDOXIN REDUCTASE 1-RELATED-RELATED"/>
    <property type="match status" value="1"/>
</dbReference>
<proteinExistence type="inferred from homology"/>
<dbReference type="InterPro" id="IPR050097">
    <property type="entry name" value="Ferredoxin-NADP_redctase_2"/>
</dbReference>
<dbReference type="RefSeq" id="WP_119437252.1">
    <property type="nucleotide sequence ID" value="NZ_QWGR01000003.1"/>
</dbReference>
<feature type="binding site" evidence="8">
    <location>
        <begin position="214"/>
        <end position="229"/>
    </location>
    <ligand>
        <name>FAD</name>
        <dbReference type="ChEBI" id="CHEBI:57692"/>
    </ligand>
</feature>
<comment type="subunit">
    <text evidence="2">Homodimer.</text>
</comment>
<comment type="similarity">
    <text evidence="1">Belongs to the class-II pyridine nucleotide-disulfide oxidoreductase family.</text>
</comment>
<feature type="domain" description="FAD/NAD(P)-binding" evidence="10">
    <location>
        <begin position="213"/>
        <end position="501"/>
    </location>
</feature>
<evidence type="ECO:0000256" key="4">
    <source>
        <dbReference type="ARBA" id="ARBA00022827"/>
    </source>
</evidence>
<gene>
    <name evidence="11" type="primary">ahpF</name>
    <name evidence="11" type="ORF">D1614_07420</name>
</gene>
<protein>
    <submittedName>
        <fullName evidence="11">Alkyl hydroperoxide reductase subunit F</fullName>
    </submittedName>
</protein>
<evidence type="ECO:0000259" key="10">
    <source>
        <dbReference type="Pfam" id="PF07992"/>
    </source>
</evidence>
<feature type="binding site" evidence="8">
    <location>
        <begin position="354"/>
        <end position="368"/>
    </location>
    <ligand>
        <name>NAD(+)</name>
        <dbReference type="ChEBI" id="CHEBI:57540"/>
    </ligand>
</feature>
<dbReference type="GO" id="GO:0051287">
    <property type="term" value="F:NAD binding"/>
    <property type="evidence" value="ECO:0007669"/>
    <property type="project" value="InterPro"/>
</dbReference>
<dbReference type="GO" id="GO:0016668">
    <property type="term" value="F:oxidoreductase activity, acting on a sulfur group of donors, NAD(P) as acceptor"/>
    <property type="evidence" value="ECO:0007669"/>
    <property type="project" value="UniProtKB-ARBA"/>
</dbReference>
<reference evidence="11 12" key="1">
    <citation type="submission" date="2018-08" db="EMBL/GenBank/DDBJ databases">
        <title>Pallidiluteibacterium maritimus gen. nov., sp. nov., isolated from coastal sediment.</title>
        <authorList>
            <person name="Zhou L.Y."/>
        </authorList>
    </citation>
    <scope>NUCLEOTIDE SEQUENCE [LARGE SCALE GENOMIC DNA]</scope>
    <source>
        <strain evidence="11 12">XSD2</strain>
    </source>
</reference>
<dbReference type="PROSITE" id="PS51354">
    <property type="entry name" value="GLUTAREDOXIN_2"/>
    <property type="match status" value="1"/>
</dbReference>
<keyword evidence="5" id="KW-0560">Oxidoreductase</keyword>
<dbReference type="Proteomes" id="UP000265926">
    <property type="component" value="Unassembled WGS sequence"/>
</dbReference>
<keyword evidence="8" id="KW-0521">NADP</keyword>
<dbReference type="InterPro" id="IPR036249">
    <property type="entry name" value="Thioredoxin-like_sf"/>
</dbReference>
<keyword evidence="3" id="KW-0285">Flavoprotein</keyword>
<dbReference type="PROSITE" id="PS00573">
    <property type="entry name" value="PYRIDINE_REDOX_2"/>
    <property type="match status" value="1"/>
</dbReference>
<dbReference type="GO" id="GO:0050660">
    <property type="term" value="F:flavin adenine dinucleotide binding"/>
    <property type="evidence" value="ECO:0007669"/>
    <property type="project" value="InterPro"/>
</dbReference>
<evidence type="ECO:0000313" key="12">
    <source>
        <dbReference type="Proteomes" id="UP000265926"/>
    </source>
</evidence>